<keyword evidence="1" id="KW-0812">Transmembrane</keyword>
<feature type="transmembrane region" description="Helical" evidence="1">
    <location>
        <begin position="12"/>
        <end position="30"/>
    </location>
</feature>
<protein>
    <recommendedName>
        <fullName evidence="4">O-antigen polymerase</fullName>
    </recommendedName>
</protein>
<sequence length="342" mass="36683">MRDPGARLHDLAGTVAFNYLLWFPLLRGVLSGASGEDVYRDVVPLVFLFIPVLLVPGPAFGRRMLPLGLAAVGVLFSLRWWWPGLAFRQVGRFAMAEGDGYLLNSPAVLFAAVWLPLLALERLERKSGLPTVVLASLLCGGAVVAGAALAGAVHRAALIMAIAVIVGFAAWHVRRKPLLAMLVVAMLAVTALGSDQLGGTIQQIAWKTETYGLNERSAEAAAVLDQVGASWFDLLFGQGWGTLVQSPAVGGMWVSYTHSLVTYMLLKTGLIGCLVTLAYLMSILPSLFCLMRIDPPLAVALIPPLGLGLFAHTSFKYLCFGLLLAVLTNEKIVFRDSGPRET</sequence>
<gene>
    <name evidence="2" type="ORF">SAE02_52800</name>
</gene>
<organism evidence="2 3">
    <name type="scientific">Skermanella aerolata</name>
    <dbReference type="NCBI Taxonomy" id="393310"/>
    <lineage>
        <taxon>Bacteria</taxon>
        <taxon>Pseudomonadati</taxon>
        <taxon>Pseudomonadota</taxon>
        <taxon>Alphaproteobacteria</taxon>
        <taxon>Rhodospirillales</taxon>
        <taxon>Azospirillaceae</taxon>
        <taxon>Skermanella</taxon>
    </lineage>
</organism>
<feature type="transmembrane region" description="Helical" evidence="1">
    <location>
        <begin position="65"/>
        <end position="82"/>
    </location>
</feature>
<name>A0A512DXD0_9PROT</name>
<dbReference type="Proteomes" id="UP000321523">
    <property type="component" value="Unassembled WGS sequence"/>
</dbReference>
<feature type="transmembrane region" description="Helical" evidence="1">
    <location>
        <begin position="102"/>
        <end position="120"/>
    </location>
</feature>
<evidence type="ECO:0000313" key="3">
    <source>
        <dbReference type="Proteomes" id="UP000321523"/>
    </source>
</evidence>
<keyword evidence="1" id="KW-1133">Transmembrane helix</keyword>
<dbReference type="AlphaFoldDB" id="A0A512DXD0"/>
<dbReference type="EMBL" id="BJYZ01000026">
    <property type="protein sequence ID" value="GEO41132.1"/>
    <property type="molecule type" value="Genomic_DNA"/>
</dbReference>
<reference evidence="2 3" key="1">
    <citation type="submission" date="2019-07" db="EMBL/GenBank/DDBJ databases">
        <title>Whole genome shotgun sequence of Skermanella aerolata NBRC 106429.</title>
        <authorList>
            <person name="Hosoyama A."/>
            <person name="Uohara A."/>
            <person name="Ohji S."/>
            <person name="Ichikawa N."/>
        </authorList>
    </citation>
    <scope>NUCLEOTIDE SEQUENCE [LARGE SCALE GENOMIC DNA]</scope>
    <source>
        <strain evidence="2 3">NBRC 106429</strain>
    </source>
</reference>
<keyword evidence="1" id="KW-0472">Membrane</keyword>
<feature type="transmembrane region" description="Helical" evidence="1">
    <location>
        <begin position="269"/>
        <end position="293"/>
    </location>
</feature>
<evidence type="ECO:0000256" key="1">
    <source>
        <dbReference type="SAM" id="Phobius"/>
    </source>
</evidence>
<keyword evidence="3" id="KW-1185">Reference proteome</keyword>
<evidence type="ECO:0000313" key="2">
    <source>
        <dbReference type="EMBL" id="GEO41132.1"/>
    </source>
</evidence>
<feature type="transmembrane region" description="Helical" evidence="1">
    <location>
        <begin position="305"/>
        <end position="327"/>
    </location>
</feature>
<proteinExistence type="predicted"/>
<evidence type="ECO:0008006" key="4">
    <source>
        <dbReference type="Google" id="ProtNLM"/>
    </source>
</evidence>
<comment type="caution">
    <text evidence="2">The sequence shown here is derived from an EMBL/GenBank/DDBJ whole genome shotgun (WGS) entry which is preliminary data.</text>
</comment>
<accession>A0A512DXD0</accession>
<feature type="transmembrane region" description="Helical" evidence="1">
    <location>
        <begin position="42"/>
        <end position="60"/>
    </location>
</feature>
<feature type="transmembrane region" description="Helical" evidence="1">
    <location>
        <begin position="156"/>
        <end position="173"/>
    </location>
</feature>
<feature type="transmembrane region" description="Helical" evidence="1">
    <location>
        <begin position="132"/>
        <end position="150"/>
    </location>
</feature>